<keyword evidence="2" id="KW-0805">Transcription regulation</keyword>
<dbReference type="STRING" id="7918.ENSLOCP00000011702"/>
<dbReference type="Gene3D" id="1.25.40.20">
    <property type="entry name" value="Ankyrin repeat-containing domain"/>
    <property type="match status" value="1"/>
</dbReference>
<dbReference type="GeneTree" id="ENSGT00940000153695"/>
<dbReference type="EMBL" id="AHAT01003502">
    <property type="status" value="NOT_ANNOTATED_CDS"/>
    <property type="molecule type" value="Genomic_DNA"/>
</dbReference>
<dbReference type="AlphaFoldDB" id="W5MTJ3"/>
<feature type="compositionally biased region" description="Polar residues" evidence="7">
    <location>
        <begin position="169"/>
        <end position="184"/>
    </location>
</feature>
<dbReference type="Proteomes" id="UP000018468">
    <property type="component" value="Linkage group LG17"/>
</dbReference>
<feature type="region of interest" description="Disordered" evidence="7">
    <location>
        <begin position="36"/>
        <end position="61"/>
    </location>
</feature>
<dbReference type="GO" id="GO:0070974">
    <property type="term" value="F:POU domain binding"/>
    <property type="evidence" value="ECO:0007669"/>
    <property type="project" value="InterPro"/>
</dbReference>
<evidence type="ECO:0000313" key="9">
    <source>
        <dbReference type="Ensembl" id="ENSLOCP00000011702.1"/>
    </source>
</evidence>
<accession>W5MTJ3</accession>
<reference evidence="10" key="1">
    <citation type="submission" date="2011-12" db="EMBL/GenBank/DDBJ databases">
        <title>The Draft Genome of Lepisosteus oculatus.</title>
        <authorList>
            <consortium name="The Broad Institute Genome Assembly &amp; Analysis Group"/>
            <consortium name="Computational R&amp;D Group"/>
            <consortium name="and Sequencing Platform"/>
            <person name="Di Palma F."/>
            <person name="Alfoldi J."/>
            <person name="Johnson J."/>
            <person name="Berlin A."/>
            <person name="Gnerre S."/>
            <person name="Jaffe D."/>
            <person name="MacCallum I."/>
            <person name="Young S."/>
            <person name="Walker B.J."/>
            <person name="Lander E.S."/>
            <person name="Lindblad-Toh K."/>
        </authorList>
    </citation>
    <scope>NUCLEOTIDE SEQUENCE [LARGE SCALE GENOMIC DNA]</scope>
</reference>
<evidence type="ECO:0000256" key="7">
    <source>
        <dbReference type="SAM" id="MobiDB-lite"/>
    </source>
</evidence>
<dbReference type="InterPro" id="IPR036770">
    <property type="entry name" value="Ankyrin_rpt-contain_sf"/>
</dbReference>
<keyword evidence="4" id="KW-0010">Activator</keyword>
<dbReference type="InterPro" id="IPR047571">
    <property type="entry name" value="OCA"/>
</dbReference>
<dbReference type="InParanoid" id="W5MTJ3"/>
<feature type="region of interest" description="Disordered" evidence="7">
    <location>
        <begin position="169"/>
        <end position="197"/>
    </location>
</feature>
<dbReference type="Pfam" id="PF12796">
    <property type="entry name" value="Ank_2"/>
    <property type="match status" value="2"/>
</dbReference>
<dbReference type="PANTHER" id="PTHR24124">
    <property type="entry name" value="ANKYRIN REPEAT FAMILY A"/>
    <property type="match status" value="1"/>
</dbReference>
<name>W5MTJ3_LEPOC</name>
<evidence type="ECO:0000259" key="8">
    <source>
        <dbReference type="PROSITE" id="PS52003"/>
    </source>
</evidence>
<dbReference type="eggNOG" id="KOG0504">
    <property type="taxonomic scope" value="Eukaryota"/>
</dbReference>
<evidence type="ECO:0000256" key="4">
    <source>
        <dbReference type="ARBA" id="ARBA00023159"/>
    </source>
</evidence>
<keyword evidence="5" id="KW-0804">Transcription</keyword>
<feature type="repeat" description="ANK" evidence="6">
    <location>
        <begin position="418"/>
        <end position="450"/>
    </location>
</feature>
<evidence type="ECO:0000256" key="6">
    <source>
        <dbReference type="PROSITE-ProRule" id="PRU00023"/>
    </source>
</evidence>
<keyword evidence="1" id="KW-0677">Repeat</keyword>
<keyword evidence="10" id="KW-1185">Reference proteome</keyword>
<reference evidence="9" key="3">
    <citation type="submission" date="2025-09" db="UniProtKB">
        <authorList>
            <consortium name="Ensembl"/>
        </authorList>
    </citation>
    <scope>IDENTIFICATION</scope>
</reference>
<feature type="repeat" description="ANK" evidence="6">
    <location>
        <begin position="587"/>
        <end position="623"/>
    </location>
</feature>
<protein>
    <submittedName>
        <fullName evidence="9">NFKB inhibitor zeta</fullName>
    </submittedName>
</protein>
<evidence type="ECO:0000256" key="1">
    <source>
        <dbReference type="ARBA" id="ARBA00022737"/>
    </source>
</evidence>
<proteinExistence type="predicted"/>
<organism evidence="9 10">
    <name type="scientific">Lepisosteus oculatus</name>
    <name type="common">Spotted gar</name>
    <dbReference type="NCBI Taxonomy" id="7918"/>
    <lineage>
        <taxon>Eukaryota</taxon>
        <taxon>Metazoa</taxon>
        <taxon>Chordata</taxon>
        <taxon>Craniata</taxon>
        <taxon>Vertebrata</taxon>
        <taxon>Euteleostomi</taxon>
        <taxon>Actinopterygii</taxon>
        <taxon>Neopterygii</taxon>
        <taxon>Holostei</taxon>
        <taxon>Semionotiformes</taxon>
        <taxon>Lepisosteidae</taxon>
        <taxon>Lepisosteus</taxon>
    </lineage>
</organism>
<dbReference type="PROSITE" id="PS52003">
    <property type="entry name" value="OCA"/>
    <property type="match status" value="1"/>
</dbReference>
<dbReference type="PROSITE" id="PS50297">
    <property type="entry name" value="ANK_REP_REGION"/>
    <property type="match status" value="2"/>
</dbReference>
<dbReference type="FunFam" id="1.25.40.20:FF:000097">
    <property type="entry name" value="NF-kappa-B inhibitor zeta isoform X1"/>
    <property type="match status" value="1"/>
</dbReference>
<feature type="compositionally biased region" description="Low complexity" evidence="7">
    <location>
        <begin position="284"/>
        <end position="294"/>
    </location>
</feature>
<dbReference type="Bgee" id="ENSLOCG00000009576">
    <property type="expression patterns" value="Expressed in liver and 11 other cell types or tissues"/>
</dbReference>
<feature type="repeat" description="ANK" evidence="6">
    <location>
        <begin position="551"/>
        <end position="583"/>
    </location>
</feature>
<sequence>MIIDGAVEDSLGMADQECGLMTSPMNLGYFYGNSPAPSEQSCSPGSQLSPRSPSSDCESTGSCTAVSAPDRVASRYAGGAYAPVAGGEAPMGGGRQQSRHFQGVRVKNSVKELLELKRSAHKLSVTGKVLKNSNGAAQFTDLKTILREGKRHSPDCLFDTPNYKKSATFHTNVLTPPQTPNTNDYMEPDPQEGSQNLETDSSLLDIFQVLREGSSSPLSLTTVQVNWENPSQGPQDLNPSALPPEGYNPGPVLLGSSLSQNHLHGATQSQNPEVSPYSPPEMLPPCSGSGQSGSPFPPQTPFAIPSQMSGLGAPQFPDQHPANVFRAISPLGPEVFSAPNLPLVHRSFLGPGGMSFFQWQIEQEERKLAGLSEDCLVTRDSDGDTFLHIAVAQGRRALSYVLARKMAAIGMLDVKEHNGQSALQVSVAANQHLIVQDLLNMGAQINTADCWGRTPLHVCAEKGHATTLQAIHKAVQANGQHLDLEAINYDGMTAMHTAILSHNAVVQELYKSQKPHSPHGQQLLQRSKLLGECVSTLLQMGASFKTKDRKSGRTALHMAAEEANVELLRLFLDQPDSLSVVNDKVYSGNTALHIVSALQDRVAQVDAVRLLMRKGGDPSVKNLENEQPAQLVPDGPVGEQVRRILKGKGTAPRSCPF</sequence>
<feature type="domain" description="OCA" evidence="8">
    <location>
        <begin position="98"/>
        <end position="120"/>
    </location>
</feature>
<reference evidence="9" key="2">
    <citation type="submission" date="2025-08" db="UniProtKB">
        <authorList>
            <consortium name="Ensembl"/>
        </authorList>
    </citation>
    <scope>IDENTIFICATION</scope>
</reference>
<evidence type="ECO:0000256" key="2">
    <source>
        <dbReference type="ARBA" id="ARBA00023015"/>
    </source>
</evidence>
<dbReference type="HOGENOM" id="CLU_030240_0_0_1"/>
<feature type="compositionally biased region" description="Polar residues" evidence="7">
    <location>
        <begin position="227"/>
        <end position="238"/>
    </location>
</feature>
<dbReference type="PROSITE" id="PS50088">
    <property type="entry name" value="ANK_REPEAT"/>
    <property type="match status" value="3"/>
</dbReference>
<feature type="compositionally biased region" description="Polar residues" evidence="7">
    <location>
        <begin position="256"/>
        <end position="273"/>
    </location>
</feature>
<dbReference type="SUPFAM" id="SSF48403">
    <property type="entry name" value="Ankyrin repeat"/>
    <property type="match status" value="1"/>
</dbReference>
<dbReference type="PRINTS" id="PR01415">
    <property type="entry name" value="ANKYRIN"/>
</dbReference>
<dbReference type="OMA" id="HPASMYY"/>
<evidence type="ECO:0000256" key="3">
    <source>
        <dbReference type="ARBA" id="ARBA00023043"/>
    </source>
</evidence>
<dbReference type="GO" id="GO:0003677">
    <property type="term" value="F:DNA binding"/>
    <property type="evidence" value="ECO:0007669"/>
    <property type="project" value="InterPro"/>
</dbReference>
<dbReference type="PANTHER" id="PTHR24124:SF5">
    <property type="entry name" value="NF-KAPPA-B INHIBITOR ZETA"/>
    <property type="match status" value="1"/>
</dbReference>
<feature type="region of interest" description="Disordered" evidence="7">
    <location>
        <begin position="227"/>
        <end position="317"/>
    </location>
</feature>
<keyword evidence="3 6" id="KW-0040">ANK repeat</keyword>
<evidence type="ECO:0000256" key="5">
    <source>
        <dbReference type="ARBA" id="ARBA00023163"/>
    </source>
</evidence>
<evidence type="ECO:0000313" key="10">
    <source>
        <dbReference type="Proteomes" id="UP000018468"/>
    </source>
</evidence>
<dbReference type="SMART" id="SM00248">
    <property type="entry name" value="ANK"/>
    <property type="match status" value="6"/>
</dbReference>
<dbReference type="InterPro" id="IPR002110">
    <property type="entry name" value="Ankyrin_rpt"/>
</dbReference>
<dbReference type="Ensembl" id="ENSLOCT00000011720.1">
    <property type="protein sequence ID" value="ENSLOCP00000011702.1"/>
    <property type="gene ID" value="ENSLOCG00000009576.1"/>
</dbReference>
<dbReference type="GO" id="GO:0010468">
    <property type="term" value="P:regulation of gene expression"/>
    <property type="evidence" value="ECO:0000318"/>
    <property type="project" value="GO_Central"/>
</dbReference>
<dbReference type="GO" id="GO:0005634">
    <property type="term" value="C:nucleus"/>
    <property type="evidence" value="ECO:0000318"/>
    <property type="project" value="GO_Central"/>
</dbReference>